<dbReference type="PROSITE" id="PS50983">
    <property type="entry name" value="FE_B12_PBP"/>
    <property type="match status" value="1"/>
</dbReference>
<feature type="signal peptide" evidence="1">
    <location>
        <begin position="1"/>
        <end position="23"/>
    </location>
</feature>
<sequence length="312" mass="32168">MFRSYLIRACASSLLLASGVALSATSTLADQSILDGSGRDVKVSDTSRILSVGGDVTEILYALRADDKIIAIDSTSQFPGDALQKKTDVGYLRALSAEGVLSTNPSVIIASSDAGPPPVIEVLKSSSVPYVVVPDDKTPEGVANKIRFIAKVVGLEAAGEALAKDVERDFALLAEQRAKITKPKRALFVLSVQSGKATIGGAGTGADAMIQLAGAVNAGASVPGYKPLTDESGVELAPDAILTMQHGGGGMPGDRIKTVPSLAGSPAMKNGEIIEMNGLYLLGFGPRCARAARELMAALYPELVQKKASAAE</sequence>
<dbReference type="PANTHER" id="PTHR30535:SF4">
    <property type="entry name" value="HEMIN-BINDING PERIPLASMIC PROTEIN HMUT"/>
    <property type="match status" value="1"/>
</dbReference>
<keyword evidence="1" id="KW-0732">Signal</keyword>
<dbReference type="PANTHER" id="PTHR30535">
    <property type="entry name" value="VITAMIN B12-BINDING PROTEIN"/>
    <property type="match status" value="1"/>
</dbReference>
<proteinExistence type="predicted"/>
<feature type="chain" id="PRO_5007132541" evidence="1">
    <location>
        <begin position="24"/>
        <end position="312"/>
    </location>
</feature>
<protein>
    <submittedName>
        <fullName evidence="3">Periplasmic hemin-binding protein</fullName>
    </submittedName>
</protein>
<dbReference type="Pfam" id="PF01497">
    <property type="entry name" value="Peripla_BP_2"/>
    <property type="match status" value="1"/>
</dbReference>
<comment type="caution">
    <text evidence="3">The sequence shown here is derived from an EMBL/GenBank/DDBJ whole genome shotgun (WGS) entry which is preliminary data.</text>
</comment>
<dbReference type="AlphaFoldDB" id="A0A109BCF7"/>
<reference evidence="3 4" key="1">
    <citation type="submission" date="2015-10" db="EMBL/GenBank/DDBJ databases">
        <title>Transcriptomic analysis of a linuron degrading triple-species bacterial consortium.</title>
        <authorList>
            <person name="Albers P."/>
        </authorList>
    </citation>
    <scope>NUCLEOTIDE SEQUENCE [LARGE SCALE GENOMIC DNA]</scope>
    <source>
        <strain evidence="3 4">WDL6</strain>
    </source>
</reference>
<dbReference type="PATRIC" id="fig|121290.4.peg.286"/>
<dbReference type="STRING" id="121290.APY04_2382"/>
<evidence type="ECO:0000313" key="4">
    <source>
        <dbReference type="Proteomes" id="UP000059074"/>
    </source>
</evidence>
<accession>A0A109BCF7</accession>
<dbReference type="RefSeq" id="WP_068462737.1">
    <property type="nucleotide sequence ID" value="NZ_LMTR01000073.1"/>
</dbReference>
<evidence type="ECO:0000313" key="3">
    <source>
        <dbReference type="EMBL" id="KWT66186.1"/>
    </source>
</evidence>
<dbReference type="InterPro" id="IPR050902">
    <property type="entry name" value="ABC_Transporter_SBP"/>
</dbReference>
<feature type="domain" description="Fe/B12 periplasmic-binding" evidence="2">
    <location>
        <begin position="48"/>
        <end position="303"/>
    </location>
</feature>
<dbReference type="InterPro" id="IPR002491">
    <property type="entry name" value="ABC_transptr_periplasmic_BD"/>
</dbReference>
<gene>
    <name evidence="3" type="ORF">APY04_2382</name>
</gene>
<name>A0A109BCF7_HYPSL</name>
<evidence type="ECO:0000256" key="1">
    <source>
        <dbReference type="SAM" id="SignalP"/>
    </source>
</evidence>
<keyword evidence="4" id="KW-1185">Reference proteome</keyword>
<dbReference type="Gene3D" id="3.40.50.1980">
    <property type="entry name" value="Nitrogenase molybdenum iron protein domain"/>
    <property type="match status" value="2"/>
</dbReference>
<dbReference type="OrthoDB" id="9797736at2"/>
<dbReference type="Proteomes" id="UP000059074">
    <property type="component" value="Unassembled WGS sequence"/>
</dbReference>
<dbReference type="EMBL" id="LMTR01000073">
    <property type="protein sequence ID" value="KWT66186.1"/>
    <property type="molecule type" value="Genomic_DNA"/>
</dbReference>
<dbReference type="SUPFAM" id="SSF53807">
    <property type="entry name" value="Helical backbone' metal receptor"/>
    <property type="match status" value="1"/>
</dbReference>
<evidence type="ECO:0000259" key="2">
    <source>
        <dbReference type="PROSITE" id="PS50983"/>
    </source>
</evidence>
<organism evidence="3 4">
    <name type="scientific">Hyphomicrobium sulfonivorans</name>
    <dbReference type="NCBI Taxonomy" id="121290"/>
    <lineage>
        <taxon>Bacteria</taxon>
        <taxon>Pseudomonadati</taxon>
        <taxon>Pseudomonadota</taxon>
        <taxon>Alphaproteobacteria</taxon>
        <taxon>Hyphomicrobiales</taxon>
        <taxon>Hyphomicrobiaceae</taxon>
        <taxon>Hyphomicrobium</taxon>
    </lineage>
</organism>